<gene>
    <name evidence="13" type="primary">rseP</name>
    <name evidence="13" type="ORF">XA3_08330</name>
</gene>
<evidence type="ECO:0000256" key="7">
    <source>
        <dbReference type="ARBA" id="ARBA00022833"/>
    </source>
</evidence>
<evidence type="ECO:0000256" key="2">
    <source>
        <dbReference type="ARBA" id="ARBA00004141"/>
    </source>
</evidence>
<evidence type="ECO:0000313" key="13">
    <source>
        <dbReference type="EMBL" id="BDR58392.1"/>
    </source>
</evidence>
<evidence type="ECO:0000256" key="5">
    <source>
        <dbReference type="ARBA" id="ARBA00022692"/>
    </source>
</evidence>
<evidence type="ECO:0000256" key="6">
    <source>
        <dbReference type="ARBA" id="ARBA00022801"/>
    </source>
</evidence>
<keyword evidence="8 11" id="KW-1133">Transmembrane helix</keyword>
<proteinExistence type="inferred from homology"/>
<comment type="cofactor">
    <cofactor evidence="1 11">
        <name>Zn(2+)</name>
        <dbReference type="ChEBI" id="CHEBI:29105"/>
    </cofactor>
</comment>
<evidence type="ECO:0000256" key="3">
    <source>
        <dbReference type="ARBA" id="ARBA00007931"/>
    </source>
</evidence>
<dbReference type="Proteomes" id="UP001321861">
    <property type="component" value="Chromosome"/>
</dbReference>
<dbReference type="InterPro" id="IPR041489">
    <property type="entry name" value="PDZ_6"/>
</dbReference>
<feature type="transmembrane region" description="Helical" evidence="11">
    <location>
        <begin position="348"/>
        <end position="368"/>
    </location>
</feature>
<dbReference type="AlphaFoldDB" id="A0AAU9DMZ0"/>
<dbReference type="SUPFAM" id="SSF50156">
    <property type="entry name" value="PDZ domain-like"/>
    <property type="match status" value="1"/>
</dbReference>
<dbReference type="GO" id="GO:0046872">
    <property type="term" value="F:metal ion binding"/>
    <property type="evidence" value="ECO:0007669"/>
    <property type="project" value="UniProtKB-KW"/>
</dbReference>
<dbReference type="InterPro" id="IPR036034">
    <property type="entry name" value="PDZ_sf"/>
</dbReference>
<keyword evidence="14" id="KW-1185">Reference proteome</keyword>
<keyword evidence="6 11" id="KW-0378">Hydrolase</keyword>
<accession>A0AAU9DMZ0</accession>
<dbReference type="GO" id="GO:0004222">
    <property type="term" value="F:metalloendopeptidase activity"/>
    <property type="evidence" value="ECO:0007669"/>
    <property type="project" value="InterPro"/>
</dbReference>
<keyword evidence="9 11" id="KW-0482">Metalloprotease</keyword>
<dbReference type="InterPro" id="IPR001478">
    <property type="entry name" value="PDZ"/>
</dbReference>
<evidence type="ECO:0000256" key="1">
    <source>
        <dbReference type="ARBA" id="ARBA00001947"/>
    </source>
</evidence>
<keyword evidence="4" id="KW-0645">Protease</keyword>
<evidence type="ECO:0000256" key="9">
    <source>
        <dbReference type="ARBA" id="ARBA00023049"/>
    </source>
</evidence>
<dbReference type="Pfam" id="PF02163">
    <property type="entry name" value="Peptidase_M50"/>
    <property type="match status" value="1"/>
</dbReference>
<dbReference type="GO" id="GO:0006508">
    <property type="term" value="P:proteolysis"/>
    <property type="evidence" value="ECO:0007669"/>
    <property type="project" value="UniProtKB-KW"/>
</dbReference>
<dbReference type="PANTHER" id="PTHR42837:SF2">
    <property type="entry name" value="MEMBRANE METALLOPROTEASE ARASP2, CHLOROPLASTIC-RELATED"/>
    <property type="match status" value="1"/>
</dbReference>
<evidence type="ECO:0000313" key="14">
    <source>
        <dbReference type="Proteomes" id="UP001321861"/>
    </source>
</evidence>
<dbReference type="PANTHER" id="PTHR42837">
    <property type="entry name" value="REGULATOR OF SIGMA-E PROTEASE RSEP"/>
    <property type="match status" value="1"/>
</dbReference>
<comment type="subcellular location">
    <subcellularLocation>
        <location evidence="2">Membrane</location>
        <topology evidence="2">Multi-pass membrane protein</topology>
    </subcellularLocation>
</comment>
<evidence type="ECO:0000256" key="10">
    <source>
        <dbReference type="ARBA" id="ARBA00023136"/>
    </source>
</evidence>
<dbReference type="EC" id="3.4.24.-" evidence="11"/>
<name>A0AAU9DMZ0_9LACO</name>
<comment type="similarity">
    <text evidence="3 11">Belongs to the peptidase M50B family.</text>
</comment>
<dbReference type="GO" id="GO:0016020">
    <property type="term" value="C:membrane"/>
    <property type="evidence" value="ECO:0007669"/>
    <property type="project" value="UniProtKB-SubCell"/>
</dbReference>
<dbReference type="Pfam" id="PF17820">
    <property type="entry name" value="PDZ_6"/>
    <property type="match status" value="1"/>
</dbReference>
<dbReference type="InterPro" id="IPR004387">
    <property type="entry name" value="Pept_M50_Zn"/>
</dbReference>
<reference evidence="13 14" key="1">
    <citation type="journal article" date="2023" name="Microbiol. Spectr.">
        <title>Symbiosis of Carpenter Bees with Uncharacterized Lactic Acid Bacteria Showing NAD Auxotrophy.</title>
        <authorList>
            <person name="Kawasaki S."/>
            <person name="Ozawa K."/>
            <person name="Mori T."/>
            <person name="Yamamoto A."/>
            <person name="Ito M."/>
            <person name="Ohkuma M."/>
            <person name="Sakamoto M."/>
            <person name="Matsutani M."/>
        </authorList>
    </citation>
    <scope>NUCLEOTIDE SEQUENCE [LARGE SCALE GENOMIC DNA]</scope>
    <source>
        <strain evidence="13 14">XA3</strain>
    </source>
</reference>
<dbReference type="SMART" id="SM00228">
    <property type="entry name" value="PDZ"/>
    <property type="match status" value="1"/>
</dbReference>
<feature type="transmembrane region" description="Helical" evidence="11">
    <location>
        <begin position="180"/>
        <end position="200"/>
    </location>
</feature>
<evidence type="ECO:0000256" key="8">
    <source>
        <dbReference type="ARBA" id="ARBA00022989"/>
    </source>
</evidence>
<keyword evidence="10 11" id="KW-0472">Membrane</keyword>
<dbReference type="Gene3D" id="2.30.42.10">
    <property type="match status" value="1"/>
</dbReference>
<dbReference type="KEGG" id="xap:XA3_08330"/>
<evidence type="ECO:0000259" key="12">
    <source>
        <dbReference type="PROSITE" id="PS50106"/>
    </source>
</evidence>
<sequence length="423" mass="46583">MRGIIVFLILFTILVVIHEFGHYFFAKKSGILVREFAIGMGPKIFQHHADNGTTFTIRILPLGGYVRLAGVEESELEAGQQVALTLNENKMVETIDTRSEQNVTGLPFTVRKSDLTDQLEIEGDVFDNEADQMVTRIFQVDHDASIIENDGTSLRIAPRDVQYNSAVWWKKLIVNFAGPFNNILLAIIAFSLSAFLMGGVQDLSTNKVTVFDQSMPASKAGLKTGDQIVAVDGEQTRDYNEVKSVLDRHQNGKTVTLKVQRDGKLQTFKVKPQYSKSEGKGRYYIGISVWYKKDVRSELLYGFSATYENTVAIFQTLGSFFTGGFSLDKIAGPVGIYSISAQAANSGVGVLVSLCASLSISLAIANLLPIPGLDGGKIILNLLEAIRRKPIKQEHEVIVTLIGAAFLLMLIVVVTIHDIMKLF</sequence>
<evidence type="ECO:0000256" key="11">
    <source>
        <dbReference type="RuleBase" id="RU362031"/>
    </source>
</evidence>
<keyword evidence="5 11" id="KW-0812">Transmembrane</keyword>
<feature type="domain" description="PDZ" evidence="12">
    <location>
        <begin position="208"/>
        <end position="263"/>
    </location>
</feature>
<dbReference type="NCBIfam" id="TIGR00054">
    <property type="entry name" value="RIP metalloprotease RseP"/>
    <property type="match status" value="1"/>
</dbReference>
<feature type="transmembrane region" description="Helical" evidence="11">
    <location>
        <begin position="6"/>
        <end position="25"/>
    </location>
</feature>
<organism evidence="13 14">
    <name type="scientific">Xylocopilactobacillus apicola</name>
    <dbReference type="NCBI Taxonomy" id="2932184"/>
    <lineage>
        <taxon>Bacteria</taxon>
        <taxon>Bacillati</taxon>
        <taxon>Bacillota</taxon>
        <taxon>Bacilli</taxon>
        <taxon>Lactobacillales</taxon>
        <taxon>Lactobacillaceae</taxon>
        <taxon>Xylocopilactobacillus</taxon>
    </lineage>
</organism>
<dbReference type="RefSeq" id="WP_317636297.1">
    <property type="nucleotide sequence ID" value="NZ_AP026802.1"/>
</dbReference>
<feature type="transmembrane region" description="Helical" evidence="11">
    <location>
        <begin position="397"/>
        <end position="417"/>
    </location>
</feature>
<dbReference type="EMBL" id="AP026802">
    <property type="protein sequence ID" value="BDR58392.1"/>
    <property type="molecule type" value="Genomic_DNA"/>
</dbReference>
<protein>
    <recommendedName>
        <fullName evidence="11">Zinc metalloprotease</fullName>
        <ecNumber evidence="11">3.4.24.-</ecNumber>
    </recommendedName>
</protein>
<dbReference type="PROSITE" id="PS50106">
    <property type="entry name" value="PDZ"/>
    <property type="match status" value="1"/>
</dbReference>
<keyword evidence="7 11" id="KW-0862">Zinc</keyword>
<dbReference type="CDD" id="cd23081">
    <property type="entry name" value="cpPDZ_EcRseP-like"/>
    <property type="match status" value="1"/>
</dbReference>
<keyword evidence="11" id="KW-0479">Metal-binding</keyword>
<dbReference type="InterPro" id="IPR008915">
    <property type="entry name" value="Peptidase_M50"/>
</dbReference>
<evidence type="ECO:0000256" key="4">
    <source>
        <dbReference type="ARBA" id="ARBA00022670"/>
    </source>
</evidence>
<dbReference type="CDD" id="cd06163">
    <property type="entry name" value="S2P-M50_PDZ_RseP-like"/>
    <property type="match status" value="1"/>
</dbReference>